<organism evidence="2 3">
    <name type="scientific">Parasitella parasitica</name>
    <dbReference type="NCBI Taxonomy" id="35722"/>
    <lineage>
        <taxon>Eukaryota</taxon>
        <taxon>Fungi</taxon>
        <taxon>Fungi incertae sedis</taxon>
        <taxon>Mucoromycota</taxon>
        <taxon>Mucoromycotina</taxon>
        <taxon>Mucoromycetes</taxon>
        <taxon>Mucorales</taxon>
        <taxon>Mucorineae</taxon>
        <taxon>Mucoraceae</taxon>
        <taxon>Parasitella</taxon>
    </lineage>
</organism>
<feature type="compositionally biased region" description="Low complexity" evidence="1">
    <location>
        <begin position="182"/>
        <end position="195"/>
    </location>
</feature>
<feature type="region of interest" description="Disordered" evidence="1">
    <location>
        <begin position="32"/>
        <end position="68"/>
    </location>
</feature>
<evidence type="ECO:0000313" key="3">
    <source>
        <dbReference type="Proteomes" id="UP000054107"/>
    </source>
</evidence>
<name>A0A0B7NDG2_9FUNG</name>
<feature type="compositionally biased region" description="Acidic residues" evidence="1">
    <location>
        <begin position="201"/>
        <end position="211"/>
    </location>
</feature>
<dbReference type="OrthoDB" id="7608935at2759"/>
<evidence type="ECO:0000256" key="1">
    <source>
        <dbReference type="SAM" id="MobiDB-lite"/>
    </source>
</evidence>
<feature type="region of interest" description="Disordered" evidence="1">
    <location>
        <begin position="182"/>
        <end position="220"/>
    </location>
</feature>
<dbReference type="STRING" id="35722.A0A0B7NDG2"/>
<protein>
    <submittedName>
        <fullName evidence="2">Uncharacterized protein</fullName>
    </submittedName>
</protein>
<dbReference type="AlphaFoldDB" id="A0A0B7NDG2"/>
<proteinExistence type="predicted"/>
<evidence type="ECO:0000313" key="2">
    <source>
        <dbReference type="EMBL" id="CEP16546.1"/>
    </source>
</evidence>
<dbReference type="Proteomes" id="UP000054107">
    <property type="component" value="Unassembled WGS sequence"/>
</dbReference>
<dbReference type="EMBL" id="LN733210">
    <property type="protein sequence ID" value="CEP16546.1"/>
    <property type="molecule type" value="Genomic_DNA"/>
</dbReference>
<keyword evidence="3" id="KW-1185">Reference proteome</keyword>
<accession>A0A0B7NDG2</accession>
<sequence>MKHALINCAIRKEKTTRNLCGDPGHIKKFCPRRNEDLDNSTKKRKVSKALEKQVNNTNSKPSSPAKTPTASRFIAATNAKATVEAQANSEQLAAEQLAADKATAAADKLDADTAAANANQGCYNTRSSNVNAPPTDLLRPLVKLCKHCKGTDYKIISSLKCKRNPNSPNYIPDEKWYPLLKTLAATDTTDPTDPTKSSDNMETEDESELADDDKPAPMQV</sequence>
<gene>
    <name evidence="2" type="primary">PARPA_10818.1 scaffold 41956</name>
</gene>
<feature type="compositionally biased region" description="Basic and acidic residues" evidence="1">
    <location>
        <begin position="32"/>
        <end position="41"/>
    </location>
</feature>
<reference evidence="2 3" key="1">
    <citation type="submission" date="2014-09" db="EMBL/GenBank/DDBJ databases">
        <authorList>
            <person name="Ellenberger Sabrina"/>
        </authorList>
    </citation>
    <scope>NUCLEOTIDE SEQUENCE [LARGE SCALE GENOMIC DNA]</scope>
    <source>
        <strain evidence="2 3">CBS 412.66</strain>
    </source>
</reference>
<feature type="compositionally biased region" description="Polar residues" evidence="1">
    <location>
        <begin position="53"/>
        <end position="68"/>
    </location>
</feature>